<dbReference type="CDD" id="cd20777">
    <property type="entry name" value="8prop_heme-binding_NirN"/>
    <property type="match status" value="1"/>
</dbReference>
<dbReference type="PANTHER" id="PTHR47197:SF3">
    <property type="entry name" value="DIHYDRO-HEME D1 DEHYDROGENASE"/>
    <property type="match status" value="1"/>
</dbReference>
<comment type="caution">
    <text evidence="9">The sequence shown here is derived from an EMBL/GenBank/DDBJ whole genome shotgun (WGS) entry which is preliminary data.</text>
</comment>
<evidence type="ECO:0000256" key="7">
    <source>
        <dbReference type="SAM" id="SignalP"/>
    </source>
</evidence>
<dbReference type="Gene3D" id="1.10.760.10">
    <property type="entry name" value="Cytochrome c-like domain"/>
    <property type="match status" value="1"/>
</dbReference>
<proteinExistence type="predicted"/>
<dbReference type="AlphaFoldDB" id="A0A369WJY5"/>
<dbReference type="InterPro" id="IPR051200">
    <property type="entry name" value="Host-pathogen_enzymatic-act"/>
</dbReference>
<feature type="signal peptide" evidence="7">
    <location>
        <begin position="1"/>
        <end position="31"/>
    </location>
</feature>
<feature type="domain" description="Cytochrome c" evidence="8">
    <location>
        <begin position="29"/>
        <end position="107"/>
    </location>
</feature>
<accession>A0A369WJY5</accession>
<keyword evidence="4" id="KW-0249">Electron transport</keyword>
<dbReference type="InterPro" id="IPR009056">
    <property type="entry name" value="Cyt_c-like_dom"/>
</dbReference>
<protein>
    <submittedName>
        <fullName evidence="9">Cytochrome C oxidase Cbb3</fullName>
    </submittedName>
</protein>
<evidence type="ECO:0000256" key="5">
    <source>
        <dbReference type="ARBA" id="ARBA00023004"/>
    </source>
</evidence>
<dbReference type="PANTHER" id="PTHR47197">
    <property type="entry name" value="PROTEIN NIRF"/>
    <property type="match status" value="1"/>
</dbReference>
<evidence type="ECO:0000313" key="9">
    <source>
        <dbReference type="EMBL" id="RDE19765.1"/>
    </source>
</evidence>
<dbReference type="SUPFAM" id="SSF51004">
    <property type="entry name" value="C-terminal (heme d1) domain of cytochrome cd1-nitrite reductase"/>
    <property type="match status" value="1"/>
</dbReference>
<keyword evidence="10" id="KW-1185">Reference proteome</keyword>
<sequence>MGSSVKAVVSRLSVALLGAAALSVATVPAVADDVAALYQDKCASCHGADRFGLMGPALLPQNLKRLRKNKAAKVIANGRAATQMPAFAEQLNEAQIQSLVDYVYTPLDEVPEWGMEQMLASRIVNHEPGTLSDEPVFEADLMNLFLVVEIGDHHVTLLNGDTFEPIHRFKTRFALHGGPKYSPDGRYVYITSRDGWISKFDIYNLKVVAEIRAGINSRNLAVSSDGRYAMVANYLPHNLVVLDTETMKPLKVIETIGKNDEGVEISSRVSAVYNAPPRESFIAALKDIKEVWEISYADEPSEDFAGWIHDYKNEKAANKPHEDFPTRKIPTRVFLDDFFFNQQYDLLFGASRDGEALVMSMDARREYTQLELSGMPHLGSGITWDYQGRPVMATPNIKKGLVSIVDMESFETIKMIETEGPGFFMRSHENSPYAWVDVFFGPNKDKVHIIDKSTLEIVKTLKPSPGKTAAHVEFTKDGKYALLSIWDMDGELIIYDAKTFEEIKRLPMVKPSGKYNVWNKTRYSSGTSH</sequence>
<dbReference type="SUPFAM" id="SSF46626">
    <property type="entry name" value="Cytochrome c"/>
    <property type="match status" value="1"/>
</dbReference>
<dbReference type="InterPro" id="IPR036909">
    <property type="entry name" value="Cyt_c-like_dom_sf"/>
</dbReference>
<evidence type="ECO:0000256" key="1">
    <source>
        <dbReference type="ARBA" id="ARBA00022448"/>
    </source>
</evidence>
<dbReference type="Gene3D" id="2.140.10.20">
    <property type="entry name" value="C-terminal (heme d1) domain of cytochrome cd1-nitrite reductase"/>
    <property type="match status" value="1"/>
</dbReference>
<dbReference type="InterPro" id="IPR008168">
    <property type="entry name" value="Cyt_C_IC"/>
</dbReference>
<keyword evidence="7" id="KW-0732">Signal</keyword>
<organism evidence="9 10">
    <name type="scientific">Motiliproteus coralliicola</name>
    <dbReference type="NCBI Taxonomy" id="2283196"/>
    <lineage>
        <taxon>Bacteria</taxon>
        <taxon>Pseudomonadati</taxon>
        <taxon>Pseudomonadota</taxon>
        <taxon>Gammaproteobacteria</taxon>
        <taxon>Oceanospirillales</taxon>
        <taxon>Oceanospirillaceae</taxon>
        <taxon>Motiliproteus</taxon>
    </lineage>
</organism>
<name>A0A369WJY5_9GAMM</name>
<feature type="chain" id="PRO_5016653700" evidence="7">
    <location>
        <begin position="32"/>
        <end position="529"/>
    </location>
</feature>
<evidence type="ECO:0000256" key="4">
    <source>
        <dbReference type="ARBA" id="ARBA00022982"/>
    </source>
</evidence>
<dbReference type="RefSeq" id="WP_114696110.1">
    <property type="nucleotide sequence ID" value="NZ_QQOH01000003.1"/>
</dbReference>
<dbReference type="Pfam" id="PF13442">
    <property type="entry name" value="Cytochrome_CBB3"/>
    <property type="match status" value="1"/>
</dbReference>
<evidence type="ECO:0000259" key="8">
    <source>
        <dbReference type="PROSITE" id="PS51007"/>
    </source>
</evidence>
<dbReference type="EMBL" id="QQOH01000003">
    <property type="protein sequence ID" value="RDE19765.1"/>
    <property type="molecule type" value="Genomic_DNA"/>
</dbReference>
<evidence type="ECO:0000256" key="3">
    <source>
        <dbReference type="ARBA" id="ARBA00022723"/>
    </source>
</evidence>
<evidence type="ECO:0000256" key="2">
    <source>
        <dbReference type="ARBA" id="ARBA00022617"/>
    </source>
</evidence>
<dbReference type="PRINTS" id="PR00605">
    <property type="entry name" value="CYTCHROMECIC"/>
</dbReference>
<evidence type="ECO:0000313" key="10">
    <source>
        <dbReference type="Proteomes" id="UP000253769"/>
    </source>
</evidence>
<keyword evidence="3 6" id="KW-0479">Metal-binding</keyword>
<dbReference type="InterPro" id="IPR003143">
    <property type="entry name" value="Cyt_cd1_C_sf"/>
</dbReference>
<dbReference type="GO" id="GO:0020037">
    <property type="term" value="F:heme binding"/>
    <property type="evidence" value="ECO:0007669"/>
    <property type="project" value="InterPro"/>
</dbReference>
<dbReference type="InterPro" id="IPR011048">
    <property type="entry name" value="Haem_d1_sf"/>
</dbReference>
<dbReference type="GO" id="GO:0005506">
    <property type="term" value="F:iron ion binding"/>
    <property type="evidence" value="ECO:0007669"/>
    <property type="project" value="InterPro"/>
</dbReference>
<keyword evidence="1" id="KW-0813">Transport</keyword>
<dbReference type="Proteomes" id="UP000253769">
    <property type="component" value="Unassembled WGS sequence"/>
</dbReference>
<dbReference type="Pfam" id="PF02239">
    <property type="entry name" value="Cytochrom_D1"/>
    <property type="match status" value="1"/>
</dbReference>
<evidence type="ECO:0000256" key="6">
    <source>
        <dbReference type="PROSITE-ProRule" id="PRU00433"/>
    </source>
</evidence>
<dbReference type="PROSITE" id="PS51007">
    <property type="entry name" value="CYTC"/>
    <property type="match status" value="1"/>
</dbReference>
<reference evidence="9 10" key="1">
    <citation type="submission" date="2018-07" db="EMBL/GenBank/DDBJ databases">
        <title>Motiliproteus coralliicola sp. nov., a bacterium isolated from Coral.</title>
        <authorList>
            <person name="Wang G."/>
        </authorList>
    </citation>
    <scope>NUCLEOTIDE SEQUENCE [LARGE SCALE GENOMIC DNA]</scope>
    <source>
        <strain evidence="9 10">C34</strain>
    </source>
</reference>
<dbReference type="OrthoDB" id="5290932at2"/>
<gene>
    <name evidence="9" type="ORF">DV711_12870</name>
</gene>
<dbReference type="GO" id="GO:0009055">
    <property type="term" value="F:electron transfer activity"/>
    <property type="evidence" value="ECO:0007669"/>
    <property type="project" value="InterPro"/>
</dbReference>
<keyword evidence="5 6" id="KW-0408">Iron</keyword>
<keyword evidence="2 6" id="KW-0349">Heme</keyword>